<feature type="transmembrane region" description="Helical" evidence="6">
    <location>
        <begin position="304"/>
        <end position="322"/>
    </location>
</feature>
<dbReference type="GO" id="GO:0030420">
    <property type="term" value="P:establishment of competence for transformation"/>
    <property type="evidence" value="ECO:0007669"/>
    <property type="project" value="InterPro"/>
</dbReference>
<feature type="transmembrane region" description="Helical" evidence="6">
    <location>
        <begin position="328"/>
        <end position="345"/>
    </location>
</feature>
<dbReference type="PANTHER" id="PTHR30619:SF1">
    <property type="entry name" value="RECOMBINATION PROTEIN 2"/>
    <property type="match status" value="1"/>
</dbReference>
<dbReference type="NCBIfam" id="TIGR00360">
    <property type="entry name" value="ComEC_N-term"/>
    <property type="match status" value="1"/>
</dbReference>
<reference evidence="8 9" key="2">
    <citation type="journal article" date="2010" name="Stand. Genomic Sci.">
        <title>Complete genome sequence of Syntrophothermus lipocalidus type strain (TGB-C1).</title>
        <authorList>
            <person name="Djao O.D."/>
            <person name="Zhang X."/>
            <person name="Lucas S."/>
            <person name="Lapidus A."/>
            <person name="Del Rio T.G."/>
            <person name="Nolan M."/>
            <person name="Tice H."/>
            <person name="Cheng J.F."/>
            <person name="Han C."/>
            <person name="Tapia R."/>
            <person name="Goodwin L."/>
            <person name="Pitluck S."/>
            <person name="Liolios K."/>
            <person name="Ivanova N."/>
            <person name="Mavromatis K."/>
            <person name="Mikhailova N."/>
            <person name="Ovchinnikova G."/>
            <person name="Pati A."/>
            <person name="Brambilla E."/>
            <person name="Chen A."/>
            <person name="Palaniappan K."/>
            <person name="Land M."/>
            <person name="Hauser L."/>
            <person name="Chang Y.J."/>
            <person name="Jeffries C.D."/>
            <person name="Rohde M."/>
            <person name="Sikorski J."/>
            <person name="Spring S."/>
            <person name="Goker M."/>
            <person name="Detter J.C."/>
            <person name="Woyke T."/>
            <person name="Bristow J."/>
            <person name="Eisen J.A."/>
            <person name="Markowitz V."/>
            <person name="Hugenholtz P."/>
            <person name="Kyrpides N.C."/>
            <person name="Klenk H.P."/>
        </authorList>
    </citation>
    <scope>NUCLEOTIDE SEQUENCE [LARGE SCALE GENOMIC DNA]</scope>
    <source>
        <strain evidence="9">DSM 12680 / TGB-C1</strain>
    </source>
</reference>
<dbReference type="InterPro" id="IPR052159">
    <property type="entry name" value="Competence_DNA_uptake"/>
</dbReference>
<dbReference type="EMBL" id="CP002048">
    <property type="protein sequence ID" value="ADI02425.1"/>
    <property type="molecule type" value="Genomic_DNA"/>
</dbReference>
<evidence type="ECO:0000256" key="6">
    <source>
        <dbReference type="SAM" id="Phobius"/>
    </source>
</evidence>
<feature type="transmembrane region" description="Helical" evidence="6">
    <location>
        <begin position="476"/>
        <end position="497"/>
    </location>
</feature>
<sequence length="794" mass="86456">MNQPNVLLFIGFALGLFVAGTDDSSWFWAGAGMILVVLVYTGKWREGLLLAGAVAFGLFYWSVRVPEVPPLMATPKRVEVTGTVSDFPAVKPDRTSFYLHVNSGQPGMNRLRVVVRSAVPVQKGDYLSLKGQLETVREPGNPGEFNYKKYLERRQVYYILTVKKPDDLRVIGRSSSFIQYLMLSARAKGEAAIERYLPKTTAAIAKGIVLGTSDEIDPQDYGDFQKTGLAHILAASGMNVGFVMLMGVWTGEVLKLRRRTKGVLAAVLVLGYGCLTGWPVSLLRAALMAWLGLLAYYGGREPNLPNALAVSGLIMLVLNPVWLFELSFQLSFLATWGLIWLYPAWRQMIPYQGKVVDAILIPLAAQAATLPIIVHSFSLFSFSSLFANIFGAYLSGAALILGLIGFLVSTVFAPLAAVFLLPAGLAVDVITEMSRWLSYLPGSYLWVAAPPFWSVIGFYAGLVCLSSTRVKTDKRLLALSCFLLVVYLGLLLVTPGFRDKGWLEVTFLDVGQGDSILVKTPQGRFMLVDCGGNQLYDVGEKVVVPALARKGLRSLDMLVITHPDIDHIGGASTVIREMRPRVLGVSDTTWPGYNYQELQTGTQVKTLKVVELSQGQAVRLDPDLAIDVLYPEPSDEGRISNQGGTYNSDSVVMRLRYGRISFLLTGDIDGKVMDRLVAKKLIEPTTVVKAPHHGSRGSLSEAFYKAASPKVAVISVGEGNPFGHPSLQTLELLNDSGVKIYRTDLDGALTFKTDGGRLFVQTTKKHKTFSSSTGVFRKLGTVACRISGGSASPG</sequence>
<feature type="transmembrane region" description="Helical" evidence="6">
    <location>
        <begin position="443"/>
        <end position="464"/>
    </location>
</feature>
<dbReference type="Pfam" id="PF13567">
    <property type="entry name" value="DUF4131"/>
    <property type="match status" value="1"/>
</dbReference>
<dbReference type="eggNOG" id="COG0658">
    <property type="taxonomic scope" value="Bacteria"/>
</dbReference>
<evidence type="ECO:0000256" key="4">
    <source>
        <dbReference type="ARBA" id="ARBA00022989"/>
    </source>
</evidence>
<accession>D7CNZ0</accession>
<organism evidence="8 9">
    <name type="scientific">Syntrophothermus lipocalidus (strain DSM 12680 / TGB-C1)</name>
    <dbReference type="NCBI Taxonomy" id="643648"/>
    <lineage>
        <taxon>Bacteria</taxon>
        <taxon>Bacillati</taxon>
        <taxon>Bacillota</taxon>
        <taxon>Clostridia</taxon>
        <taxon>Eubacteriales</taxon>
        <taxon>Syntrophomonadaceae</taxon>
        <taxon>Syntrophothermus</taxon>
    </lineage>
</organism>
<dbReference type="InterPro" id="IPR036866">
    <property type="entry name" value="RibonucZ/Hydroxyglut_hydro"/>
</dbReference>
<feature type="domain" description="Metallo-beta-lactamase" evidence="7">
    <location>
        <begin position="512"/>
        <end position="692"/>
    </location>
</feature>
<evidence type="ECO:0000256" key="2">
    <source>
        <dbReference type="ARBA" id="ARBA00022475"/>
    </source>
</evidence>
<protein>
    <submittedName>
        <fullName evidence="8">DNA internalization-related competence protein ComEC/Rec2</fullName>
    </submittedName>
</protein>
<keyword evidence="5 6" id="KW-0472">Membrane</keyword>
<dbReference type="Pfam" id="PF00753">
    <property type="entry name" value="Lactamase_B"/>
    <property type="match status" value="1"/>
</dbReference>
<dbReference type="CDD" id="cd07731">
    <property type="entry name" value="ComA-like_MBL-fold"/>
    <property type="match status" value="1"/>
</dbReference>
<dbReference type="InterPro" id="IPR004477">
    <property type="entry name" value="ComEC_N"/>
</dbReference>
<dbReference type="InterPro" id="IPR035681">
    <property type="entry name" value="ComA-like_MBL"/>
</dbReference>
<dbReference type="InterPro" id="IPR001279">
    <property type="entry name" value="Metallo-B-lactamas"/>
</dbReference>
<evidence type="ECO:0000313" key="8">
    <source>
        <dbReference type="EMBL" id="ADI02425.1"/>
    </source>
</evidence>
<dbReference type="InterPro" id="IPR004797">
    <property type="entry name" value="Competence_ComEC/Rec2"/>
</dbReference>
<keyword evidence="4 6" id="KW-1133">Transmembrane helix</keyword>
<keyword evidence="2" id="KW-1003">Cell membrane</keyword>
<evidence type="ECO:0000259" key="7">
    <source>
        <dbReference type="SMART" id="SM00849"/>
    </source>
</evidence>
<name>D7CNZ0_SYNLT</name>
<feature type="transmembrane region" description="Helical" evidence="6">
    <location>
        <begin position="269"/>
        <end position="297"/>
    </location>
</feature>
<evidence type="ECO:0000256" key="1">
    <source>
        <dbReference type="ARBA" id="ARBA00004651"/>
    </source>
</evidence>
<dbReference type="Pfam" id="PF03772">
    <property type="entry name" value="Competence"/>
    <property type="match status" value="1"/>
</dbReference>
<gene>
    <name evidence="8" type="ordered locus">Slip_1666</name>
</gene>
<dbReference type="GO" id="GO:0005886">
    <property type="term" value="C:plasma membrane"/>
    <property type="evidence" value="ECO:0007669"/>
    <property type="project" value="UniProtKB-SubCell"/>
</dbReference>
<keyword evidence="3 6" id="KW-0812">Transmembrane</keyword>
<dbReference type="PANTHER" id="PTHR30619">
    <property type="entry name" value="DNA INTERNALIZATION/COMPETENCE PROTEIN COMEC/REC2"/>
    <property type="match status" value="1"/>
</dbReference>
<evidence type="ECO:0000313" key="9">
    <source>
        <dbReference type="Proteomes" id="UP000000378"/>
    </source>
</evidence>
<dbReference type="NCBIfam" id="TIGR00361">
    <property type="entry name" value="ComEC_Rec2"/>
    <property type="match status" value="1"/>
</dbReference>
<dbReference type="SUPFAM" id="SSF56281">
    <property type="entry name" value="Metallo-hydrolase/oxidoreductase"/>
    <property type="match status" value="1"/>
</dbReference>
<proteinExistence type="predicted"/>
<dbReference type="HOGENOM" id="CLU_010363_2_1_9"/>
<dbReference type="SMART" id="SM00849">
    <property type="entry name" value="Lactamase_B"/>
    <property type="match status" value="1"/>
</dbReference>
<dbReference type="KEGG" id="slp:Slip_1666"/>
<evidence type="ECO:0000256" key="5">
    <source>
        <dbReference type="ARBA" id="ARBA00023136"/>
    </source>
</evidence>
<feature type="transmembrane region" description="Helical" evidence="6">
    <location>
        <begin position="44"/>
        <end position="63"/>
    </location>
</feature>
<dbReference type="eggNOG" id="COG2333">
    <property type="taxonomic scope" value="Bacteria"/>
</dbReference>
<dbReference type="STRING" id="643648.Slip_1666"/>
<feature type="transmembrane region" description="Helical" evidence="6">
    <location>
        <begin position="229"/>
        <end position="249"/>
    </location>
</feature>
<dbReference type="Proteomes" id="UP000000378">
    <property type="component" value="Chromosome"/>
</dbReference>
<keyword evidence="9" id="KW-1185">Reference proteome</keyword>
<comment type="subcellular location">
    <subcellularLocation>
        <location evidence="1">Cell membrane</location>
        <topology evidence="1">Multi-pass membrane protein</topology>
    </subcellularLocation>
</comment>
<dbReference type="RefSeq" id="WP_013175827.1">
    <property type="nucleotide sequence ID" value="NC_014220.1"/>
</dbReference>
<dbReference type="Gene3D" id="3.60.15.10">
    <property type="entry name" value="Ribonuclease Z/Hydroxyacylglutathione hydrolase-like"/>
    <property type="match status" value="1"/>
</dbReference>
<feature type="transmembrane region" description="Helical" evidence="6">
    <location>
        <begin position="357"/>
        <end position="379"/>
    </location>
</feature>
<dbReference type="InterPro" id="IPR025405">
    <property type="entry name" value="DUF4131"/>
</dbReference>
<reference evidence="9" key="1">
    <citation type="journal article" date="2010" name="Stand. Genomic Sci.">
        <title>Complete genome sequence of Syntrophothermus lipocalidus type strain (TGB-C1T).</title>
        <authorList>
            <consortium name="US DOE Joint Genome Institute (JGI-PGF)"/>
            <person name="Djao O."/>
            <person name="Zhang X."/>
            <person name="Lucas S."/>
            <person name="Lapidus A."/>
            <person name="Glavina Del Rio T."/>
            <person name="Nolan M."/>
            <person name="Tice H."/>
            <person name="Cheng J."/>
            <person name="Han C."/>
            <person name="Tapia R."/>
            <person name="Goodwin L."/>
            <person name="Pitluck S."/>
            <person name="Liolios K."/>
            <person name="Ivanova N."/>
            <person name="Mavromatis K."/>
            <person name="Mikhailova N."/>
            <person name="Ovchinnikova G."/>
            <person name="Pati A."/>
            <person name="Brambilla E."/>
            <person name="Chen A."/>
            <person name="Palaniappan K."/>
            <person name="Land M."/>
            <person name="Hauser L."/>
            <person name="Chang Y."/>
            <person name="Jeffries C."/>
            <person name="Rohde M."/>
            <person name="Sikorski J."/>
            <person name="Spring S."/>
            <person name="Goker M."/>
            <person name="Detter J."/>
            <person name="Woyke T."/>
            <person name="Bristow J."/>
            <person name="Eisen J."/>
            <person name="Markowitz V."/>
            <person name="Hugenholtz P."/>
            <person name="Kyrpides N."/>
            <person name="Klenk H."/>
        </authorList>
    </citation>
    <scope>NUCLEOTIDE SEQUENCE [LARGE SCALE GENOMIC DNA]</scope>
    <source>
        <strain evidence="9">DSM 12680 / TGB-C1</strain>
    </source>
</reference>
<dbReference type="AlphaFoldDB" id="D7CNZ0"/>
<evidence type="ECO:0000256" key="3">
    <source>
        <dbReference type="ARBA" id="ARBA00022692"/>
    </source>
</evidence>